<dbReference type="InterPro" id="IPR052527">
    <property type="entry name" value="Metal_cation-efflux_comp"/>
</dbReference>
<accession>A0ABY2XDK9</accession>
<dbReference type="InterPro" id="IPR007318">
    <property type="entry name" value="Phopholipid_MeTrfase"/>
</dbReference>
<keyword evidence="7" id="KW-1185">Reference proteome</keyword>
<feature type="transmembrane region" description="Helical" evidence="5">
    <location>
        <begin position="71"/>
        <end position="90"/>
    </location>
</feature>
<dbReference type="Proteomes" id="UP001191082">
    <property type="component" value="Unassembled WGS sequence"/>
</dbReference>
<keyword evidence="2 5" id="KW-0812">Transmembrane</keyword>
<keyword evidence="4 5" id="KW-0472">Membrane</keyword>
<evidence type="ECO:0000313" key="7">
    <source>
        <dbReference type="Proteomes" id="UP001191082"/>
    </source>
</evidence>
<comment type="caution">
    <text evidence="6">The sequence shown here is derived from an EMBL/GenBank/DDBJ whole genome shotgun (WGS) entry which is preliminary data.</text>
</comment>
<evidence type="ECO:0000256" key="5">
    <source>
        <dbReference type="SAM" id="Phobius"/>
    </source>
</evidence>
<proteinExistence type="predicted"/>
<evidence type="ECO:0000256" key="4">
    <source>
        <dbReference type="ARBA" id="ARBA00023136"/>
    </source>
</evidence>
<sequence>MEVRRNSGLMWEALNIVAGLVAFGYFVSISIATRQHFSSEKYPLGMYLISALSLVGLYLFMRFAFVFALNNFVVSAALILIAFALFVWALKHSREKKLSLAFDEETRIDGIIVSGPWKYVRHPFYVSYVLFWLGCALGTLHLASIMVAAALLFIYAYSAAREEAALKLGRYGGDYVEYRKRAGFFLPRITSRN</sequence>
<comment type="subcellular location">
    <subcellularLocation>
        <location evidence="1">Endomembrane system</location>
        <topology evidence="1">Multi-pass membrane protein</topology>
    </subcellularLocation>
</comment>
<organism evidence="6 7">
    <name type="scientific">Arenibacterium halophilum</name>
    <dbReference type="NCBI Taxonomy" id="2583821"/>
    <lineage>
        <taxon>Bacteria</taxon>
        <taxon>Pseudomonadati</taxon>
        <taxon>Pseudomonadota</taxon>
        <taxon>Alphaproteobacteria</taxon>
        <taxon>Rhodobacterales</taxon>
        <taxon>Paracoccaceae</taxon>
        <taxon>Arenibacterium</taxon>
    </lineage>
</organism>
<dbReference type="PANTHER" id="PTHR43847">
    <property type="entry name" value="BLL3993 PROTEIN"/>
    <property type="match status" value="1"/>
</dbReference>
<protein>
    <submittedName>
        <fullName evidence="6">Isoprenylcysteine carboxylmethyltransferase family protein</fullName>
    </submittedName>
</protein>
<dbReference type="PANTHER" id="PTHR43847:SF1">
    <property type="entry name" value="BLL3993 PROTEIN"/>
    <property type="match status" value="1"/>
</dbReference>
<dbReference type="Pfam" id="PF04191">
    <property type="entry name" value="PEMT"/>
    <property type="match status" value="1"/>
</dbReference>
<evidence type="ECO:0000256" key="1">
    <source>
        <dbReference type="ARBA" id="ARBA00004127"/>
    </source>
</evidence>
<dbReference type="Gene3D" id="1.20.120.1630">
    <property type="match status" value="1"/>
</dbReference>
<name>A0ABY2XDK9_9RHOB</name>
<feature type="transmembrane region" description="Helical" evidence="5">
    <location>
        <begin position="128"/>
        <end position="157"/>
    </location>
</feature>
<evidence type="ECO:0000256" key="2">
    <source>
        <dbReference type="ARBA" id="ARBA00022692"/>
    </source>
</evidence>
<evidence type="ECO:0000256" key="3">
    <source>
        <dbReference type="ARBA" id="ARBA00022989"/>
    </source>
</evidence>
<reference evidence="6 7" key="1">
    <citation type="submission" date="2019-05" db="EMBL/GenBank/DDBJ databases">
        <title>Marivita sp. nov. isolated from sea sediment.</title>
        <authorList>
            <person name="Kim W."/>
        </authorList>
    </citation>
    <scope>NUCLEOTIDE SEQUENCE [LARGE SCALE GENOMIC DNA]</scope>
    <source>
        <strain evidence="6 7">CAU 1492</strain>
    </source>
</reference>
<keyword evidence="3 5" id="KW-1133">Transmembrane helix</keyword>
<gene>
    <name evidence="6" type="ORF">FGK64_03865</name>
</gene>
<dbReference type="EMBL" id="VCPC01000001">
    <property type="protein sequence ID" value="TMV15110.1"/>
    <property type="molecule type" value="Genomic_DNA"/>
</dbReference>
<feature type="transmembrane region" description="Helical" evidence="5">
    <location>
        <begin position="13"/>
        <end position="32"/>
    </location>
</feature>
<feature type="transmembrane region" description="Helical" evidence="5">
    <location>
        <begin position="44"/>
        <end position="65"/>
    </location>
</feature>
<evidence type="ECO:0000313" key="6">
    <source>
        <dbReference type="EMBL" id="TMV15110.1"/>
    </source>
</evidence>